<gene>
    <name evidence="16" type="primary">EOG090X07CE</name>
</gene>
<organism evidence="16">
    <name type="scientific">Moina brachiata</name>
    <dbReference type="NCBI Taxonomy" id="675436"/>
    <lineage>
        <taxon>Eukaryota</taxon>
        <taxon>Metazoa</taxon>
        <taxon>Ecdysozoa</taxon>
        <taxon>Arthropoda</taxon>
        <taxon>Crustacea</taxon>
        <taxon>Branchiopoda</taxon>
        <taxon>Diplostraca</taxon>
        <taxon>Cladocera</taxon>
        <taxon>Anomopoda</taxon>
        <taxon>Moinidae</taxon>
        <taxon>Moina</taxon>
    </lineage>
</organism>
<evidence type="ECO:0000256" key="13">
    <source>
        <dbReference type="ARBA" id="ARBA00077703"/>
    </source>
</evidence>
<evidence type="ECO:0000259" key="15">
    <source>
        <dbReference type="PROSITE" id="PS50006"/>
    </source>
</evidence>
<dbReference type="SUPFAM" id="SSF49879">
    <property type="entry name" value="SMAD/FHA domain"/>
    <property type="match status" value="1"/>
</dbReference>
<feature type="region of interest" description="Disordered" evidence="14">
    <location>
        <begin position="233"/>
        <end position="274"/>
    </location>
</feature>
<dbReference type="InterPro" id="IPR000253">
    <property type="entry name" value="FHA_dom"/>
</dbReference>
<feature type="compositionally biased region" description="Polar residues" evidence="14">
    <location>
        <begin position="264"/>
        <end position="274"/>
    </location>
</feature>
<keyword evidence="6" id="KW-0694">RNA-binding</keyword>
<reference evidence="16" key="1">
    <citation type="submission" date="2018-08" db="EMBL/GenBank/DDBJ databases">
        <authorList>
            <person name="Cornetti L."/>
        </authorList>
    </citation>
    <scope>NUCLEOTIDE SEQUENCE</scope>
    <source>
        <strain evidence="16">DE-FRO-2-1</strain>
    </source>
</reference>
<dbReference type="GO" id="GO:0005681">
    <property type="term" value="C:spliceosomal complex"/>
    <property type="evidence" value="ECO:0007669"/>
    <property type="project" value="UniProtKB-KW"/>
</dbReference>
<keyword evidence="2" id="KW-0678">Repressor</keyword>
<keyword evidence="3" id="KW-0597">Phosphoprotein</keyword>
<accession>A0A4Y7NIJ7</accession>
<keyword evidence="9" id="KW-0804">Transcription</keyword>
<keyword evidence="10" id="KW-0508">mRNA splicing</keyword>
<dbReference type="AlphaFoldDB" id="A0A4Y7NIJ7"/>
<proteinExistence type="evidence at transcript level"/>
<name>A0A4Y7NIJ7_9CRUS</name>
<evidence type="ECO:0000256" key="1">
    <source>
        <dbReference type="ARBA" id="ARBA00004324"/>
    </source>
</evidence>
<dbReference type="PROSITE" id="PS50006">
    <property type="entry name" value="FHA_DOMAIN"/>
    <property type="match status" value="1"/>
</dbReference>
<dbReference type="PANTHER" id="PTHR23308">
    <property type="entry name" value="NUCLEAR INHIBITOR OF PROTEIN PHOSPHATASE-1"/>
    <property type="match status" value="1"/>
</dbReference>
<evidence type="ECO:0000256" key="8">
    <source>
        <dbReference type="ARBA" id="ARBA00023125"/>
    </source>
</evidence>
<evidence type="ECO:0000256" key="12">
    <source>
        <dbReference type="ARBA" id="ARBA00068386"/>
    </source>
</evidence>
<dbReference type="Gene3D" id="6.10.250.1290">
    <property type="match status" value="1"/>
</dbReference>
<dbReference type="GO" id="GO:0016607">
    <property type="term" value="C:nuclear speck"/>
    <property type="evidence" value="ECO:0007669"/>
    <property type="project" value="UniProtKB-SubCell"/>
</dbReference>
<evidence type="ECO:0000313" key="16">
    <source>
        <dbReference type="EMBL" id="SVE93048.1"/>
    </source>
</evidence>
<dbReference type="GO" id="GO:0008380">
    <property type="term" value="P:RNA splicing"/>
    <property type="evidence" value="ECO:0007669"/>
    <property type="project" value="UniProtKB-KW"/>
</dbReference>
<evidence type="ECO:0000256" key="10">
    <source>
        <dbReference type="ARBA" id="ARBA00023187"/>
    </source>
</evidence>
<evidence type="ECO:0000256" key="9">
    <source>
        <dbReference type="ARBA" id="ARBA00023163"/>
    </source>
</evidence>
<feature type="domain" description="FHA" evidence="15">
    <location>
        <begin position="40"/>
        <end position="92"/>
    </location>
</feature>
<sequence>MANHYDIPSWAGKPATGLHLDVTKDGKLVQKLMIDQKKCYLFGRNPQMCDFAIDHASCSRVHAALVWHKHLDRAFLVDLGSTHGTFIGSMRIEGEKPTQLPVDSVFHFGASTRHYVLRERPQGAPRSILEELEEQAKAEQDGAHGLPESEMELDNLTEFNTAHNRRISMLGIADDEKPVRAGPGNKRTKRSITFNDEEEIINPEDIDPSVGRFRNLVHTTLVIPNKRLKSDAIPSGTLTSGGDHHFHRPLSSTGSDGLYGGLPQESSHSAGSTGLLSSTIASKLGLPLMPNPAPDVDLSAPIEQAAPPASARFSIEYAQPAGPPEGSLSEPKRKKYAKEAWPGKKPCPSLLL</sequence>
<feature type="region of interest" description="Disordered" evidence="14">
    <location>
        <begin position="310"/>
        <end position="352"/>
    </location>
</feature>
<evidence type="ECO:0000256" key="5">
    <source>
        <dbReference type="ARBA" id="ARBA00022728"/>
    </source>
</evidence>
<keyword evidence="5" id="KW-0747">Spliceosome</keyword>
<dbReference type="SMART" id="SM00240">
    <property type="entry name" value="FHA"/>
    <property type="match status" value="1"/>
</dbReference>
<dbReference type="GO" id="GO:0003723">
    <property type="term" value="F:RNA binding"/>
    <property type="evidence" value="ECO:0007669"/>
    <property type="project" value="UniProtKB-KW"/>
</dbReference>
<comment type="subcellular location">
    <subcellularLocation>
        <location evidence="1">Nucleus speckle</location>
    </subcellularLocation>
</comment>
<keyword evidence="7" id="KW-0805">Transcription regulation</keyword>
<evidence type="ECO:0000256" key="6">
    <source>
        <dbReference type="ARBA" id="ARBA00022884"/>
    </source>
</evidence>
<evidence type="ECO:0000256" key="4">
    <source>
        <dbReference type="ARBA" id="ARBA00022664"/>
    </source>
</evidence>
<dbReference type="FunFam" id="2.60.200.20:FF:000012">
    <property type="entry name" value="Nuclear inhibitor of protein phosphatase 1"/>
    <property type="match status" value="1"/>
</dbReference>
<evidence type="ECO:0000256" key="11">
    <source>
        <dbReference type="ARBA" id="ARBA00023242"/>
    </source>
</evidence>
<dbReference type="GO" id="GO:0003677">
    <property type="term" value="F:DNA binding"/>
    <property type="evidence" value="ECO:0007669"/>
    <property type="project" value="UniProtKB-KW"/>
</dbReference>
<dbReference type="InterPro" id="IPR050923">
    <property type="entry name" value="Cell_Proc_Reg/RNA_Proc"/>
</dbReference>
<keyword evidence="11" id="KW-0539">Nucleus</keyword>
<evidence type="ECO:0000256" key="3">
    <source>
        <dbReference type="ARBA" id="ARBA00022553"/>
    </source>
</evidence>
<dbReference type="GO" id="GO:0006397">
    <property type="term" value="P:mRNA processing"/>
    <property type="evidence" value="ECO:0007669"/>
    <property type="project" value="UniProtKB-KW"/>
</dbReference>
<evidence type="ECO:0000256" key="2">
    <source>
        <dbReference type="ARBA" id="ARBA00022491"/>
    </source>
</evidence>
<dbReference type="Pfam" id="PF00498">
    <property type="entry name" value="FHA"/>
    <property type="match status" value="1"/>
</dbReference>
<dbReference type="CDD" id="cd22674">
    <property type="entry name" value="FHA_PPP1R8"/>
    <property type="match status" value="1"/>
</dbReference>
<protein>
    <recommendedName>
        <fullName evidence="12">Nuclear inhibitor of protein phosphatase 1</fullName>
    </recommendedName>
    <alternativeName>
        <fullName evidence="13">Protein phosphatase 1 regulatory inhibitor subunit 8</fullName>
    </alternativeName>
</protein>
<evidence type="ECO:0000256" key="14">
    <source>
        <dbReference type="SAM" id="MobiDB-lite"/>
    </source>
</evidence>
<evidence type="ECO:0000256" key="7">
    <source>
        <dbReference type="ARBA" id="ARBA00023015"/>
    </source>
</evidence>
<dbReference type="EMBL" id="LR023429">
    <property type="protein sequence ID" value="SVE93048.1"/>
    <property type="molecule type" value="mRNA"/>
</dbReference>
<keyword evidence="4" id="KW-0507">mRNA processing</keyword>
<dbReference type="Gene3D" id="2.60.200.20">
    <property type="match status" value="1"/>
</dbReference>
<keyword evidence="8" id="KW-0238">DNA-binding</keyword>
<dbReference type="InterPro" id="IPR008984">
    <property type="entry name" value="SMAD_FHA_dom_sf"/>
</dbReference>